<accession>B0WAF1</accession>
<dbReference type="VEuPathDB" id="VectorBase:CPIJ004055"/>
<feature type="compositionally biased region" description="Basic and acidic residues" evidence="1">
    <location>
        <begin position="64"/>
        <end position="73"/>
    </location>
</feature>
<proteinExistence type="predicted"/>
<dbReference type="AlphaFoldDB" id="B0WAF1"/>
<feature type="domain" description="HTH psq-type" evidence="3">
    <location>
        <begin position="94"/>
        <end position="119"/>
    </location>
</feature>
<dbReference type="InterPro" id="IPR007889">
    <property type="entry name" value="HTH_Psq"/>
</dbReference>
<dbReference type="InParanoid" id="B0WAF1"/>
<evidence type="ECO:0000256" key="1">
    <source>
        <dbReference type="SAM" id="MobiDB-lite"/>
    </source>
</evidence>
<evidence type="ECO:0000313" key="4">
    <source>
        <dbReference type="EMBL" id="EDS41187.1"/>
    </source>
</evidence>
<name>B0WAF1_CULQU</name>
<evidence type="ECO:0008006" key="7">
    <source>
        <dbReference type="Google" id="ProtNLM"/>
    </source>
</evidence>
<dbReference type="KEGG" id="cqu:CpipJ_CPIJ004055"/>
<evidence type="ECO:0000259" key="3">
    <source>
        <dbReference type="Pfam" id="PF05225"/>
    </source>
</evidence>
<dbReference type="OrthoDB" id="7763946at2759"/>
<feature type="domain" description="DDE-1" evidence="2">
    <location>
        <begin position="231"/>
        <end position="346"/>
    </location>
</feature>
<dbReference type="EMBL" id="DS231871">
    <property type="protein sequence ID" value="EDS41187.1"/>
    <property type="molecule type" value="Genomic_DNA"/>
</dbReference>
<dbReference type="Pfam" id="PF03184">
    <property type="entry name" value="DDE_1"/>
    <property type="match status" value="1"/>
</dbReference>
<evidence type="ECO:0000313" key="6">
    <source>
        <dbReference type="Proteomes" id="UP000002320"/>
    </source>
</evidence>
<dbReference type="Pfam" id="PF05225">
    <property type="entry name" value="HTH_psq"/>
    <property type="match status" value="1"/>
</dbReference>
<feature type="region of interest" description="Disordered" evidence="1">
    <location>
        <begin position="64"/>
        <end position="83"/>
    </location>
</feature>
<dbReference type="OMA" id="HGLENIF"/>
<dbReference type="InterPro" id="IPR004875">
    <property type="entry name" value="DDE_SF_endonuclease_dom"/>
</dbReference>
<reference evidence="4" key="1">
    <citation type="submission" date="2007-03" db="EMBL/GenBank/DDBJ databases">
        <title>Annotation of Culex pipiens quinquefasciatus.</title>
        <authorList>
            <consortium name="The Broad Institute Genome Sequencing Platform"/>
            <person name="Atkinson P.W."/>
            <person name="Hemingway J."/>
            <person name="Christensen B.M."/>
            <person name="Higgs S."/>
            <person name="Kodira C."/>
            <person name="Hannick L."/>
            <person name="Megy K."/>
            <person name="O'Leary S."/>
            <person name="Pearson M."/>
            <person name="Haas B.J."/>
            <person name="Mauceli E."/>
            <person name="Wortman J.R."/>
            <person name="Lee N.H."/>
            <person name="Guigo R."/>
            <person name="Stanke M."/>
            <person name="Alvarado L."/>
            <person name="Amedeo P."/>
            <person name="Antoine C.H."/>
            <person name="Arensburger P."/>
            <person name="Bidwell S.L."/>
            <person name="Crawford M."/>
            <person name="Camaro F."/>
            <person name="Devon K."/>
            <person name="Engels R."/>
            <person name="Hammond M."/>
            <person name="Howarth C."/>
            <person name="Koehrsen M."/>
            <person name="Lawson D."/>
            <person name="Montgomery P."/>
            <person name="Nene V."/>
            <person name="Nusbaum C."/>
            <person name="Puiu D."/>
            <person name="Romero-Severson J."/>
            <person name="Severson D.W."/>
            <person name="Shumway M."/>
            <person name="Sisk P."/>
            <person name="Stolte C."/>
            <person name="Zeng Q."/>
            <person name="Eisenstadt E."/>
            <person name="Fraser-Liggett C."/>
            <person name="Strausberg R."/>
            <person name="Galagan J."/>
            <person name="Birren B."/>
            <person name="Collins F.H."/>
        </authorList>
    </citation>
    <scope>NUCLEOTIDE SEQUENCE [LARGE SCALE GENOMIC DNA]</scope>
    <source>
        <strain evidence="4">JHB</strain>
    </source>
</reference>
<keyword evidence="6" id="KW-1185">Reference proteome</keyword>
<reference evidence="5" key="2">
    <citation type="submission" date="2021-02" db="UniProtKB">
        <authorList>
            <consortium name="EnsemblMetazoa"/>
        </authorList>
    </citation>
    <scope>IDENTIFICATION</scope>
    <source>
        <strain evidence="5">JHB</strain>
    </source>
</reference>
<dbReference type="eggNOG" id="KOG3105">
    <property type="taxonomic scope" value="Eukaryota"/>
</dbReference>
<evidence type="ECO:0000259" key="2">
    <source>
        <dbReference type="Pfam" id="PF03184"/>
    </source>
</evidence>
<organism>
    <name type="scientific">Culex quinquefasciatus</name>
    <name type="common">Southern house mosquito</name>
    <name type="synonym">Culex pungens</name>
    <dbReference type="NCBI Taxonomy" id="7176"/>
    <lineage>
        <taxon>Eukaryota</taxon>
        <taxon>Metazoa</taxon>
        <taxon>Ecdysozoa</taxon>
        <taxon>Arthropoda</taxon>
        <taxon>Hexapoda</taxon>
        <taxon>Insecta</taxon>
        <taxon>Pterygota</taxon>
        <taxon>Neoptera</taxon>
        <taxon>Endopterygota</taxon>
        <taxon>Diptera</taxon>
        <taxon>Nematocera</taxon>
        <taxon>Culicoidea</taxon>
        <taxon>Culicidae</taxon>
        <taxon>Culicinae</taxon>
        <taxon>Culicini</taxon>
        <taxon>Culex</taxon>
        <taxon>Culex</taxon>
    </lineage>
</organism>
<dbReference type="GO" id="GO:0003677">
    <property type="term" value="F:DNA binding"/>
    <property type="evidence" value="ECO:0007669"/>
    <property type="project" value="InterPro"/>
</dbReference>
<protein>
    <recommendedName>
        <fullName evidence="7">DDE-1 domain-containing protein</fullName>
    </recommendedName>
</protein>
<dbReference type="Proteomes" id="UP000002320">
    <property type="component" value="Unassembled WGS sequence"/>
</dbReference>
<dbReference type="HOGENOM" id="CLU_600294_0_0_1"/>
<evidence type="ECO:0000313" key="5">
    <source>
        <dbReference type="EnsemblMetazoa" id="CPIJ004055-PA"/>
    </source>
</evidence>
<sequence length="456" mass="51319">MANAVNKQAAEEGCDASASRCGVSVMDSVVNKQVAEEGGLDGLPEELHTSYSEEEWNGLEEKYQAGRQARDPASEEAFEEERSRIEEDFNETPMTQYKASKEFSIPKNTLRYRLSENYKQKGRRGPETVLTCDEESQIVCWIREVQRKAFPVTTEALTLARRFPEAISKASANVSESDLRKWHAQVGKYARDHGLENIFEEPSRMLSGDAIDITAQKAEKGTQHYAGDWGLGGTETGRMDTAHFIGHIKKVLHPALVKRNVLFPVIYFVDGHKSHMSLAVVEACLKLQIVLISLYPNSTRIIQLADVGVFGPMNHYWKKEVTKFMDENGENAKITPVTFPEMQEAMKHAFKMKTVSESFKPCGLFPFNTNAVDYSQSDLPSAGTTSLECDTPKTPKRARKHINYKIKANPVKIKQENAELIETIEEKPLEDYEEVLLERVVTLDSNRCAVVDSDDD</sequence>
<dbReference type="EnsemblMetazoa" id="CPIJ004055-RA">
    <property type="protein sequence ID" value="CPIJ004055-PA"/>
    <property type="gene ID" value="CPIJ004055"/>
</dbReference>
<gene>
    <name evidence="5" type="primary">6035516</name>
    <name evidence="4" type="ORF">CpipJ_CPIJ004055</name>
</gene>
<dbReference type="VEuPathDB" id="VectorBase:CQUJHB004554"/>